<dbReference type="PATRIC" id="fig|997884.3.peg.710"/>
<proteinExistence type="predicted"/>
<dbReference type="STRING" id="997884.HMPREF1068_00701"/>
<evidence type="ECO:0000313" key="1">
    <source>
        <dbReference type="EMBL" id="EIY53531.1"/>
    </source>
</evidence>
<organism evidence="1 2">
    <name type="scientific">Bacteroides nordii CL02T12C05</name>
    <dbReference type="NCBI Taxonomy" id="997884"/>
    <lineage>
        <taxon>Bacteria</taxon>
        <taxon>Pseudomonadati</taxon>
        <taxon>Bacteroidota</taxon>
        <taxon>Bacteroidia</taxon>
        <taxon>Bacteroidales</taxon>
        <taxon>Bacteroidaceae</taxon>
        <taxon>Bacteroides</taxon>
    </lineage>
</organism>
<keyword evidence="2" id="KW-1185">Reference proteome</keyword>
<sequence>MKNIAKTTLLLISIAGLVSCEINDPVDDWARIGQEVPHTVWELSSTKVKAGENLAFKAQYYTKGEKIDRLEVWYDLTENKAMEAKCPFVSFNYSLSVNVSSSAREEQSISQYVHSEENWDIDKRAYVINETFPVSNTLRPVEWKDVVDFDSEKFSTLFPDTFATAFKKGLYEKLEQNTYLTDYRTVLVTTGEITVEDFNACLDSTFNENRQDYDKFVKEERKAELKSKYNNIPFEELIYKSSESKFQISYLKSYSIGATFRVYDEKNNQGVSEKFTIEII</sequence>
<dbReference type="EMBL" id="AGXS01000011">
    <property type="protein sequence ID" value="EIY53531.1"/>
    <property type="molecule type" value="Genomic_DNA"/>
</dbReference>
<dbReference type="eggNOG" id="ENOG50337IM">
    <property type="taxonomic scope" value="Bacteria"/>
</dbReference>
<reference evidence="1 2" key="1">
    <citation type="submission" date="2012-02" db="EMBL/GenBank/DDBJ databases">
        <title>The Genome Sequence of Bacteroides nordii CL02T12C05.</title>
        <authorList>
            <consortium name="The Broad Institute Genome Sequencing Platform"/>
            <person name="Earl A."/>
            <person name="Ward D."/>
            <person name="Feldgarden M."/>
            <person name="Gevers D."/>
            <person name="Zitomersky N.L."/>
            <person name="Coyne M.J."/>
            <person name="Comstock L.E."/>
            <person name="Young S.K."/>
            <person name="Zeng Q."/>
            <person name="Gargeya S."/>
            <person name="Fitzgerald M."/>
            <person name="Haas B."/>
            <person name="Abouelleil A."/>
            <person name="Alvarado L."/>
            <person name="Arachchi H.M."/>
            <person name="Berlin A."/>
            <person name="Chapman S.B."/>
            <person name="Gearin G."/>
            <person name="Goldberg J."/>
            <person name="Griggs A."/>
            <person name="Gujja S."/>
            <person name="Hansen M."/>
            <person name="Heiman D."/>
            <person name="Howarth C."/>
            <person name="Larimer J."/>
            <person name="Lui A."/>
            <person name="MacDonald P.J.P."/>
            <person name="McCowen C."/>
            <person name="Montmayeur A."/>
            <person name="Murphy C."/>
            <person name="Neiman D."/>
            <person name="Pearson M."/>
            <person name="Priest M."/>
            <person name="Roberts A."/>
            <person name="Saif S."/>
            <person name="Shea T."/>
            <person name="Sisk P."/>
            <person name="Stolte C."/>
            <person name="Sykes S."/>
            <person name="Wortman J."/>
            <person name="Nusbaum C."/>
            <person name="Birren B."/>
        </authorList>
    </citation>
    <scope>NUCLEOTIDE SEQUENCE [LARGE SCALE GENOMIC DNA]</scope>
    <source>
        <strain evidence="1 2">CL02T12C05</strain>
    </source>
</reference>
<dbReference type="PROSITE" id="PS51257">
    <property type="entry name" value="PROKAR_LIPOPROTEIN"/>
    <property type="match status" value="1"/>
</dbReference>
<protein>
    <submittedName>
        <fullName evidence="1">Uncharacterized protein</fullName>
    </submittedName>
</protein>
<accession>I9SCD4</accession>
<gene>
    <name evidence="1" type="ORF">HMPREF1068_00701</name>
</gene>
<dbReference type="AlphaFoldDB" id="I9SCD4"/>
<comment type="caution">
    <text evidence="1">The sequence shown here is derived from an EMBL/GenBank/DDBJ whole genome shotgun (WGS) entry which is preliminary data.</text>
</comment>
<dbReference type="Proteomes" id="UP000003089">
    <property type="component" value="Unassembled WGS sequence"/>
</dbReference>
<name>I9SCD4_9BACE</name>
<dbReference type="HOGENOM" id="CLU_992699_0_0_10"/>
<evidence type="ECO:0000313" key="2">
    <source>
        <dbReference type="Proteomes" id="UP000003089"/>
    </source>
</evidence>